<organism evidence="1 2">
    <name type="scientific">Escallonia herrerae</name>
    <dbReference type="NCBI Taxonomy" id="1293975"/>
    <lineage>
        <taxon>Eukaryota</taxon>
        <taxon>Viridiplantae</taxon>
        <taxon>Streptophyta</taxon>
        <taxon>Embryophyta</taxon>
        <taxon>Tracheophyta</taxon>
        <taxon>Spermatophyta</taxon>
        <taxon>Magnoliopsida</taxon>
        <taxon>eudicotyledons</taxon>
        <taxon>Gunneridae</taxon>
        <taxon>Pentapetalae</taxon>
        <taxon>asterids</taxon>
        <taxon>campanulids</taxon>
        <taxon>Escalloniales</taxon>
        <taxon>Escalloniaceae</taxon>
        <taxon>Escallonia</taxon>
    </lineage>
</organism>
<comment type="caution">
    <text evidence="1">The sequence shown here is derived from an EMBL/GenBank/DDBJ whole genome shotgun (WGS) entry which is preliminary data.</text>
</comment>
<gene>
    <name evidence="1" type="ORF">RJ639_040192</name>
</gene>
<name>A0AA88WJI7_9ASTE</name>
<proteinExistence type="predicted"/>
<evidence type="ECO:0000313" key="1">
    <source>
        <dbReference type="EMBL" id="KAK3027394.1"/>
    </source>
</evidence>
<reference evidence="1" key="1">
    <citation type="submission" date="2022-12" db="EMBL/GenBank/DDBJ databases">
        <title>Draft genome assemblies for two species of Escallonia (Escalloniales).</title>
        <authorList>
            <person name="Chanderbali A."/>
            <person name="Dervinis C."/>
            <person name="Anghel I."/>
            <person name="Soltis D."/>
            <person name="Soltis P."/>
            <person name="Zapata F."/>
        </authorList>
    </citation>
    <scope>NUCLEOTIDE SEQUENCE</scope>
    <source>
        <strain evidence="1">UCBG64.0493</strain>
        <tissue evidence="1">Leaf</tissue>
    </source>
</reference>
<dbReference type="Proteomes" id="UP001188597">
    <property type="component" value="Unassembled WGS sequence"/>
</dbReference>
<sequence>MIGITGVQSRNYSDVAKFWKWWEREDGGGGGGKERERDDSDIRNYAEVNRGWTTIGAEVVVADDGGSCDHVFGKEVKVPLTVSQATHRHTQPVITRRHASLSFEFAALQSQHSQLASSLQQRLAELAQLQANKPQGVDFGD</sequence>
<keyword evidence="2" id="KW-1185">Reference proteome</keyword>
<accession>A0AA88WJI7</accession>
<evidence type="ECO:0000313" key="2">
    <source>
        <dbReference type="Proteomes" id="UP001188597"/>
    </source>
</evidence>
<dbReference type="AlphaFoldDB" id="A0AA88WJI7"/>
<dbReference type="EMBL" id="JAVXUP010000463">
    <property type="protein sequence ID" value="KAK3027394.1"/>
    <property type="molecule type" value="Genomic_DNA"/>
</dbReference>
<protein>
    <submittedName>
        <fullName evidence="1">Uncharacterized protein</fullName>
    </submittedName>
</protein>